<evidence type="ECO:0000313" key="2">
    <source>
        <dbReference type="Proteomes" id="UP000886998"/>
    </source>
</evidence>
<name>A0A8X6YY14_9ARAC</name>
<reference evidence="1" key="1">
    <citation type="submission" date="2020-08" db="EMBL/GenBank/DDBJ databases">
        <title>Multicomponent nature underlies the extraordinary mechanical properties of spider dragline silk.</title>
        <authorList>
            <person name="Kono N."/>
            <person name="Nakamura H."/>
            <person name="Mori M."/>
            <person name="Yoshida Y."/>
            <person name="Ohtoshi R."/>
            <person name="Malay A.D."/>
            <person name="Moran D.A.P."/>
            <person name="Tomita M."/>
            <person name="Numata K."/>
            <person name="Arakawa K."/>
        </authorList>
    </citation>
    <scope>NUCLEOTIDE SEQUENCE</scope>
</reference>
<dbReference type="AlphaFoldDB" id="A0A8X6YY14"/>
<organism evidence="1 2">
    <name type="scientific">Trichonephila inaurata madagascariensis</name>
    <dbReference type="NCBI Taxonomy" id="2747483"/>
    <lineage>
        <taxon>Eukaryota</taxon>
        <taxon>Metazoa</taxon>
        <taxon>Ecdysozoa</taxon>
        <taxon>Arthropoda</taxon>
        <taxon>Chelicerata</taxon>
        <taxon>Arachnida</taxon>
        <taxon>Araneae</taxon>
        <taxon>Araneomorphae</taxon>
        <taxon>Entelegynae</taxon>
        <taxon>Araneoidea</taxon>
        <taxon>Nephilidae</taxon>
        <taxon>Trichonephila</taxon>
        <taxon>Trichonephila inaurata</taxon>
    </lineage>
</organism>
<dbReference type="Proteomes" id="UP000886998">
    <property type="component" value="Unassembled WGS sequence"/>
</dbReference>
<evidence type="ECO:0000313" key="1">
    <source>
        <dbReference type="EMBL" id="GFY79575.1"/>
    </source>
</evidence>
<proteinExistence type="predicted"/>
<gene>
    <name evidence="1" type="ORF">TNIN_146101</name>
</gene>
<keyword evidence="2" id="KW-1185">Reference proteome</keyword>
<sequence length="105" mass="11610">MAVGELISFERNEIFHCLSVPSYPFRIPTSLCRPLIHLASGKVSSPEKATDEWQPRLLTGVALHRYSFPVTLGITYVIPDSSAGEKKGAFFNYLLAMEMNGGVHV</sequence>
<accession>A0A8X6YY14</accession>
<dbReference type="EMBL" id="BMAV01023665">
    <property type="protein sequence ID" value="GFY79575.1"/>
    <property type="molecule type" value="Genomic_DNA"/>
</dbReference>
<protein>
    <submittedName>
        <fullName evidence="1">Uncharacterized protein</fullName>
    </submittedName>
</protein>
<comment type="caution">
    <text evidence="1">The sequence shown here is derived from an EMBL/GenBank/DDBJ whole genome shotgun (WGS) entry which is preliminary data.</text>
</comment>